<evidence type="ECO:0000259" key="1">
    <source>
        <dbReference type="PROSITE" id="PS50112"/>
    </source>
</evidence>
<dbReference type="GO" id="GO:0052621">
    <property type="term" value="F:diguanylate cyclase activity"/>
    <property type="evidence" value="ECO:0007669"/>
    <property type="project" value="UniProtKB-EC"/>
</dbReference>
<keyword evidence="3" id="KW-0548">Nucleotidyltransferase</keyword>
<dbReference type="Gene3D" id="3.30.450.20">
    <property type="entry name" value="PAS domain"/>
    <property type="match status" value="1"/>
</dbReference>
<reference evidence="3 4" key="1">
    <citation type="submission" date="2023-10" db="EMBL/GenBank/DDBJ databases">
        <title>Noviherbaspirillum sp. CPCC 100848 genome assembly.</title>
        <authorList>
            <person name="Li X.Y."/>
            <person name="Fang X.M."/>
        </authorList>
    </citation>
    <scope>NUCLEOTIDE SEQUENCE [LARGE SCALE GENOMIC DNA]</scope>
    <source>
        <strain evidence="3 4">CPCC 100848</strain>
    </source>
</reference>
<dbReference type="RefSeq" id="WP_326506552.1">
    <property type="nucleotide sequence ID" value="NZ_JAWIIV010000008.1"/>
</dbReference>
<dbReference type="PANTHER" id="PTHR46663:SF4">
    <property type="entry name" value="DIGUANYLATE CYCLASE DGCT-RELATED"/>
    <property type="match status" value="1"/>
</dbReference>
<dbReference type="EMBL" id="JAWIIV010000008">
    <property type="protein sequence ID" value="MEC4719839.1"/>
    <property type="molecule type" value="Genomic_DNA"/>
</dbReference>
<dbReference type="InterPro" id="IPR000160">
    <property type="entry name" value="GGDEF_dom"/>
</dbReference>
<dbReference type="SMART" id="SM00267">
    <property type="entry name" value="GGDEF"/>
    <property type="match status" value="1"/>
</dbReference>
<keyword evidence="4" id="KW-1185">Reference proteome</keyword>
<dbReference type="EC" id="2.7.7.65" evidence="3"/>
<evidence type="ECO:0000313" key="4">
    <source>
        <dbReference type="Proteomes" id="UP001352263"/>
    </source>
</evidence>
<name>A0ABU6J868_9BURK</name>
<evidence type="ECO:0000259" key="2">
    <source>
        <dbReference type="PROSITE" id="PS50887"/>
    </source>
</evidence>
<dbReference type="PANTHER" id="PTHR46663">
    <property type="entry name" value="DIGUANYLATE CYCLASE DGCT-RELATED"/>
    <property type="match status" value="1"/>
</dbReference>
<dbReference type="InterPro" id="IPR000014">
    <property type="entry name" value="PAS"/>
</dbReference>
<proteinExistence type="predicted"/>
<dbReference type="NCBIfam" id="TIGR00254">
    <property type="entry name" value="GGDEF"/>
    <property type="match status" value="1"/>
</dbReference>
<dbReference type="CDD" id="cd01949">
    <property type="entry name" value="GGDEF"/>
    <property type="match status" value="1"/>
</dbReference>
<protein>
    <submittedName>
        <fullName evidence="3">Sensor domain-containing diguanylate cyclase</fullName>
        <ecNumber evidence="3">2.7.7.65</ecNumber>
    </submittedName>
</protein>
<dbReference type="InterPro" id="IPR043128">
    <property type="entry name" value="Rev_trsase/Diguanyl_cyclase"/>
</dbReference>
<dbReference type="SUPFAM" id="SSF55785">
    <property type="entry name" value="PYP-like sensor domain (PAS domain)"/>
    <property type="match status" value="1"/>
</dbReference>
<dbReference type="CDD" id="cd00130">
    <property type="entry name" value="PAS"/>
    <property type="match status" value="1"/>
</dbReference>
<dbReference type="InterPro" id="IPR052163">
    <property type="entry name" value="DGC-Regulatory_Protein"/>
</dbReference>
<feature type="domain" description="GGDEF" evidence="2">
    <location>
        <begin position="316"/>
        <end position="449"/>
    </location>
</feature>
<comment type="caution">
    <text evidence="3">The sequence shown here is derived from an EMBL/GenBank/DDBJ whole genome shotgun (WGS) entry which is preliminary data.</text>
</comment>
<dbReference type="Pfam" id="PF00990">
    <property type="entry name" value="GGDEF"/>
    <property type="match status" value="1"/>
</dbReference>
<dbReference type="NCBIfam" id="TIGR00229">
    <property type="entry name" value="sensory_box"/>
    <property type="match status" value="1"/>
</dbReference>
<sequence>MFSLTDPVKNMRAATIEEEHQALLQFLYLAPVGLAQLTTDGEIVMINPLSAQLLMPLSRDGSLNNLFTTLETVAPELRHLCASFAKPYGMICDAARLPVNAGVPGKSDPQILSLTLLKLDATRLMAVLSDVSVQVKRERQLQQHEAWFNAILHGMTDYALVSLNGEGGIEQWNESLKRVTGLEEADVADRSYSVFFPDGTTTKDNLADRLHEADLNGWSLQEGYCRRADGTRFWASTLITPLRLGNDDAAHAVAIRKDMPDSHSYCLVIRDIHEKREASESRRKELLCDHLTGVANRRAFFDAAELELERMRRSPRPLSLVLFDADSFKSINDRYGHPVGDAVLRHFAATLQETFRQVDVVARIGGEEFAVILPSTDLPAALAASERLRAAVEDACVEIDGVRIRYTVSGGVASMDADVSSLDELIKRADTALYDAKADGRNCIRTWKAGHVRRLKMVMS</sequence>
<dbReference type="SUPFAM" id="SSF55073">
    <property type="entry name" value="Nucleotide cyclase"/>
    <property type="match status" value="1"/>
</dbReference>
<dbReference type="PROSITE" id="PS50887">
    <property type="entry name" value="GGDEF"/>
    <property type="match status" value="1"/>
</dbReference>
<dbReference type="Pfam" id="PF13426">
    <property type="entry name" value="PAS_9"/>
    <property type="match status" value="1"/>
</dbReference>
<dbReference type="Gene3D" id="3.30.70.270">
    <property type="match status" value="1"/>
</dbReference>
<dbReference type="Proteomes" id="UP001352263">
    <property type="component" value="Unassembled WGS sequence"/>
</dbReference>
<dbReference type="InterPro" id="IPR029787">
    <property type="entry name" value="Nucleotide_cyclase"/>
</dbReference>
<accession>A0ABU6J868</accession>
<gene>
    <name evidence="3" type="ORF">RY831_11815</name>
</gene>
<organism evidence="3 4">
    <name type="scientific">Noviherbaspirillum album</name>
    <dbReference type="NCBI Taxonomy" id="3080276"/>
    <lineage>
        <taxon>Bacteria</taxon>
        <taxon>Pseudomonadati</taxon>
        <taxon>Pseudomonadota</taxon>
        <taxon>Betaproteobacteria</taxon>
        <taxon>Burkholderiales</taxon>
        <taxon>Oxalobacteraceae</taxon>
        <taxon>Noviherbaspirillum</taxon>
    </lineage>
</organism>
<evidence type="ECO:0000313" key="3">
    <source>
        <dbReference type="EMBL" id="MEC4719839.1"/>
    </source>
</evidence>
<dbReference type="PROSITE" id="PS50112">
    <property type="entry name" value="PAS"/>
    <property type="match status" value="1"/>
</dbReference>
<keyword evidence="3" id="KW-0808">Transferase</keyword>
<feature type="domain" description="PAS" evidence="1">
    <location>
        <begin position="144"/>
        <end position="198"/>
    </location>
</feature>
<dbReference type="InterPro" id="IPR035965">
    <property type="entry name" value="PAS-like_dom_sf"/>
</dbReference>